<evidence type="ECO:0000313" key="1">
    <source>
        <dbReference type="EMBL" id="GAA2438156.1"/>
    </source>
</evidence>
<accession>A0ABN3JSJ6</accession>
<organism evidence="1 2">
    <name type="scientific">Actinomadura vinacea</name>
    <dbReference type="NCBI Taxonomy" id="115336"/>
    <lineage>
        <taxon>Bacteria</taxon>
        <taxon>Bacillati</taxon>
        <taxon>Actinomycetota</taxon>
        <taxon>Actinomycetes</taxon>
        <taxon>Streptosporangiales</taxon>
        <taxon>Thermomonosporaceae</taxon>
        <taxon>Actinomadura</taxon>
    </lineage>
</organism>
<gene>
    <name evidence="1" type="ORF">GCM10010191_61640</name>
</gene>
<dbReference type="RefSeq" id="WP_344593657.1">
    <property type="nucleotide sequence ID" value="NZ_BAAARW010000022.1"/>
</dbReference>
<comment type="caution">
    <text evidence="1">The sequence shown here is derived from an EMBL/GenBank/DDBJ whole genome shotgun (WGS) entry which is preliminary data.</text>
</comment>
<sequence length="171" mass="17917">MHDRAFQDGSPERRTTVTFDLDVLLTVLPAPGGDLPLVFLDDPRRTPAPEAGAGGEPVTALLAACLQTGLELVTDAHDLLVPPAPGWQVWLDRQGTLTVRGPRDPPARPFCRVERLGAPPGWAAAAFRLGHVVLFAGCIDIADDAMTPDVRLTSAAAGGLLAVGAIGYRPG</sequence>
<dbReference type="Proteomes" id="UP001501231">
    <property type="component" value="Unassembled WGS sequence"/>
</dbReference>
<dbReference type="EMBL" id="BAAARW010000022">
    <property type="protein sequence ID" value="GAA2438156.1"/>
    <property type="molecule type" value="Genomic_DNA"/>
</dbReference>
<name>A0ABN3JSJ6_9ACTN</name>
<keyword evidence="2" id="KW-1185">Reference proteome</keyword>
<reference evidence="1 2" key="1">
    <citation type="journal article" date="2019" name="Int. J. Syst. Evol. Microbiol.">
        <title>The Global Catalogue of Microorganisms (GCM) 10K type strain sequencing project: providing services to taxonomists for standard genome sequencing and annotation.</title>
        <authorList>
            <consortium name="The Broad Institute Genomics Platform"/>
            <consortium name="The Broad Institute Genome Sequencing Center for Infectious Disease"/>
            <person name="Wu L."/>
            <person name="Ma J."/>
        </authorList>
    </citation>
    <scope>NUCLEOTIDE SEQUENCE [LARGE SCALE GENOMIC DNA]</scope>
    <source>
        <strain evidence="1 2">JCM 3325</strain>
    </source>
</reference>
<protein>
    <submittedName>
        <fullName evidence="1">Uncharacterized protein</fullName>
    </submittedName>
</protein>
<proteinExistence type="predicted"/>
<evidence type="ECO:0000313" key="2">
    <source>
        <dbReference type="Proteomes" id="UP001501231"/>
    </source>
</evidence>